<dbReference type="EMBL" id="JH159152">
    <property type="protein sequence ID" value="EGZ25397.1"/>
    <property type="molecule type" value="Genomic_DNA"/>
</dbReference>
<evidence type="ECO:0000313" key="3">
    <source>
        <dbReference type="Proteomes" id="UP000002640"/>
    </source>
</evidence>
<feature type="region of interest" description="Disordered" evidence="1">
    <location>
        <begin position="105"/>
        <end position="153"/>
    </location>
</feature>
<sequence length="153" mass="16175">MELAKSSEKLELGGAGDSVRGRRVSDGGALVAGKPIGKRGAGALAGTPSATLLQQKPRLCWNVSNRPVDTMSAMESRLRRGAPMNYIARGVPELHEKRKIMAEASMYTDDKAADSSSTVGGSSSDDDERTNQQELTARGRSENQGSSAIKIPT</sequence>
<dbReference type="KEGG" id="psoj:PHYSODRAFT_326417"/>
<feature type="compositionally biased region" description="Basic and acidic residues" evidence="1">
    <location>
        <begin position="1"/>
        <end position="11"/>
    </location>
</feature>
<dbReference type="InParanoid" id="G4YSX8"/>
<organism evidence="2 3">
    <name type="scientific">Phytophthora sojae (strain P6497)</name>
    <name type="common">Soybean stem and root rot agent</name>
    <name type="synonym">Phytophthora megasperma f. sp. glycines</name>
    <dbReference type="NCBI Taxonomy" id="1094619"/>
    <lineage>
        <taxon>Eukaryota</taxon>
        <taxon>Sar</taxon>
        <taxon>Stramenopiles</taxon>
        <taxon>Oomycota</taxon>
        <taxon>Peronosporomycetes</taxon>
        <taxon>Peronosporales</taxon>
        <taxon>Peronosporaceae</taxon>
        <taxon>Phytophthora</taxon>
    </lineage>
</organism>
<proteinExistence type="predicted"/>
<dbReference type="GeneID" id="20645432"/>
<feature type="compositionally biased region" description="Low complexity" evidence="1">
    <location>
        <begin position="114"/>
        <end position="123"/>
    </location>
</feature>
<gene>
    <name evidence="2" type="ORF">PHYSODRAFT_326417</name>
</gene>
<protein>
    <submittedName>
        <fullName evidence="2">Uncharacterized protein</fullName>
    </submittedName>
</protein>
<name>G4YSX8_PHYSP</name>
<feature type="region of interest" description="Disordered" evidence="1">
    <location>
        <begin position="1"/>
        <end position="44"/>
    </location>
</feature>
<evidence type="ECO:0000256" key="1">
    <source>
        <dbReference type="SAM" id="MobiDB-lite"/>
    </source>
</evidence>
<keyword evidence="3" id="KW-1185">Reference proteome</keyword>
<accession>G4YSX8</accession>
<evidence type="ECO:0000313" key="2">
    <source>
        <dbReference type="EMBL" id="EGZ25397.1"/>
    </source>
</evidence>
<dbReference type="Proteomes" id="UP000002640">
    <property type="component" value="Unassembled WGS sequence"/>
</dbReference>
<dbReference type="AlphaFoldDB" id="G4YSX8"/>
<reference evidence="2 3" key="1">
    <citation type="journal article" date="2006" name="Science">
        <title>Phytophthora genome sequences uncover evolutionary origins and mechanisms of pathogenesis.</title>
        <authorList>
            <person name="Tyler B.M."/>
            <person name="Tripathy S."/>
            <person name="Zhang X."/>
            <person name="Dehal P."/>
            <person name="Jiang R.H."/>
            <person name="Aerts A."/>
            <person name="Arredondo F.D."/>
            <person name="Baxter L."/>
            <person name="Bensasson D."/>
            <person name="Beynon J.L."/>
            <person name="Chapman J."/>
            <person name="Damasceno C.M."/>
            <person name="Dorrance A.E."/>
            <person name="Dou D."/>
            <person name="Dickerman A.W."/>
            <person name="Dubchak I.L."/>
            <person name="Garbelotto M."/>
            <person name="Gijzen M."/>
            <person name="Gordon S.G."/>
            <person name="Govers F."/>
            <person name="Grunwald N.J."/>
            <person name="Huang W."/>
            <person name="Ivors K.L."/>
            <person name="Jones R.W."/>
            <person name="Kamoun S."/>
            <person name="Krampis K."/>
            <person name="Lamour K.H."/>
            <person name="Lee M.K."/>
            <person name="McDonald W.H."/>
            <person name="Medina M."/>
            <person name="Meijer H.J."/>
            <person name="Nordberg E.K."/>
            <person name="Maclean D.J."/>
            <person name="Ospina-Giraldo M.D."/>
            <person name="Morris P.F."/>
            <person name="Phuntumart V."/>
            <person name="Putnam N.H."/>
            <person name="Rash S."/>
            <person name="Rose J.K."/>
            <person name="Sakihama Y."/>
            <person name="Salamov A.A."/>
            <person name="Savidor A."/>
            <person name="Scheuring C.F."/>
            <person name="Smith B.M."/>
            <person name="Sobral B.W."/>
            <person name="Terry A."/>
            <person name="Torto-Alalibo T.A."/>
            <person name="Win J."/>
            <person name="Xu Z."/>
            <person name="Zhang H."/>
            <person name="Grigoriev I.V."/>
            <person name="Rokhsar D.S."/>
            <person name="Boore J.L."/>
        </authorList>
    </citation>
    <scope>NUCLEOTIDE SEQUENCE [LARGE SCALE GENOMIC DNA]</scope>
    <source>
        <strain evidence="2 3">P6497</strain>
    </source>
</reference>
<dbReference type="RefSeq" id="XP_009520685.1">
    <property type="nucleotide sequence ID" value="XM_009522390.1"/>
</dbReference>